<dbReference type="EMBL" id="JACOPP010000006">
    <property type="protein sequence ID" value="MBC5733316.1"/>
    <property type="molecule type" value="Genomic_DNA"/>
</dbReference>
<name>A0A8J6J5W1_9FIRM</name>
<dbReference type="Pfam" id="PF01381">
    <property type="entry name" value="HTH_3"/>
    <property type="match status" value="1"/>
</dbReference>
<dbReference type="RefSeq" id="WP_186907219.1">
    <property type="nucleotide sequence ID" value="NZ_JACOPP010000006.1"/>
</dbReference>
<evidence type="ECO:0000313" key="3">
    <source>
        <dbReference type="EMBL" id="MBC5733316.1"/>
    </source>
</evidence>
<dbReference type="AlphaFoldDB" id="A0A8J6J5W1"/>
<keyword evidence="4" id="KW-1185">Reference proteome</keyword>
<dbReference type="InterPro" id="IPR010982">
    <property type="entry name" value="Lambda_DNA-bd_dom_sf"/>
</dbReference>
<dbReference type="PROSITE" id="PS50943">
    <property type="entry name" value="HTH_CROC1"/>
    <property type="match status" value="1"/>
</dbReference>
<dbReference type="GO" id="GO:0003677">
    <property type="term" value="F:DNA binding"/>
    <property type="evidence" value="ECO:0007669"/>
    <property type="project" value="UniProtKB-KW"/>
</dbReference>
<evidence type="ECO:0000313" key="4">
    <source>
        <dbReference type="Proteomes" id="UP000661435"/>
    </source>
</evidence>
<dbReference type="CDD" id="cd00093">
    <property type="entry name" value="HTH_XRE"/>
    <property type="match status" value="1"/>
</dbReference>
<gene>
    <name evidence="3" type="ORF">H8S57_06205</name>
</gene>
<dbReference type="Gene3D" id="1.10.260.40">
    <property type="entry name" value="lambda repressor-like DNA-binding domains"/>
    <property type="match status" value="1"/>
</dbReference>
<accession>A0A8J6J5W1</accession>
<dbReference type="InterPro" id="IPR001387">
    <property type="entry name" value="Cro/C1-type_HTH"/>
</dbReference>
<dbReference type="PANTHER" id="PTHR46558">
    <property type="entry name" value="TRACRIPTIONAL REGULATORY PROTEIN-RELATED-RELATED"/>
    <property type="match status" value="1"/>
</dbReference>
<evidence type="ECO:0000256" key="1">
    <source>
        <dbReference type="ARBA" id="ARBA00023125"/>
    </source>
</evidence>
<protein>
    <submittedName>
        <fullName evidence="3">Helix-turn-helix transcriptional regulator</fullName>
    </submittedName>
</protein>
<dbReference type="Proteomes" id="UP000661435">
    <property type="component" value="Unassembled WGS sequence"/>
</dbReference>
<dbReference type="SMART" id="SM00530">
    <property type="entry name" value="HTH_XRE"/>
    <property type="match status" value="1"/>
</dbReference>
<organism evidence="3 4">
    <name type="scientific">Lawsonibacter hominis</name>
    <dbReference type="NCBI Taxonomy" id="2763053"/>
    <lineage>
        <taxon>Bacteria</taxon>
        <taxon>Bacillati</taxon>
        <taxon>Bacillota</taxon>
        <taxon>Clostridia</taxon>
        <taxon>Eubacteriales</taxon>
        <taxon>Oscillospiraceae</taxon>
        <taxon>Lawsonibacter</taxon>
    </lineage>
</organism>
<reference evidence="3" key="1">
    <citation type="submission" date="2020-08" db="EMBL/GenBank/DDBJ databases">
        <title>Genome public.</title>
        <authorList>
            <person name="Liu C."/>
            <person name="Sun Q."/>
        </authorList>
    </citation>
    <scope>NUCLEOTIDE SEQUENCE</scope>
    <source>
        <strain evidence="3">NSJ-51</strain>
    </source>
</reference>
<evidence type="ECO:0000259" key="2">
    <source>
        <dbReference type="PROSITE" id="PS50943"/>
    </source>
</evidence>
<dbReference type="PANTHER" id="PTHR46558:SF11">
    <property type="entry name" value="HTH-TYPE TRANSCRIPTIONAL REGULATOR XRE"/>
    <property type="match status" value="1"/>
</dbReference>
<proteinExistence type="predicted"/>
<feature type="domain" description="HTH cro/C1-type" evidence="2">
    <location>
        <begin position="19"/>
        <end position="62"/>
    </location>
</feature>
<comment type="caution">
    <text evidence="3">The sequence shown here is derived from an EMBL/GenBank/DDBJ whole genome shotgun (WGS) entry which is preliminary data.</text>
</comment>
<sequence>MASFEERLSAVREERQAFQQTIGAMLGVTRWSAHNYEAGKNRPDSDGLIALTDYFNVSLDYLVGRSEVREIAR</sequence>
<keyword evidence="1" id="KW-0238">DNA-binding</keyword>
<dbReference type="SUPFAM" id="SSF47413">
    <property type="entry name" value="lambda repressor-like DNA-binding domains"/>
    <property type="match status" value="1"/>
</dbReference>